<comment type="caution">
    <text evidence="2">The sequence shown here is derived from an EMBL/GenBank/DDBJ whole genome shotgun (WGS) entry which is preliminary data.</text>
</comment>
<evidence type="ECO:0000256" key="1">
    <source>
        <dbReference type="SAM" id="MobiDB-lite"/>
    </source>
</evidence>
<reference evidence="2" key="1">
    <citation type="journal article" date="2021" name="Nat. Commun.">
        <title>Genetic determinants of endophytism in the Arabidopsis root mycobiome.</title>
        <authorList>
            <person name="Mesny F."/>
            <person name="Miyauchi S."/>
            <person name="Thiergart T."/>
            <person name="Pickel B."/>
            <person name="Atanasova L."/>
            <person name="Karlsson M."/>
            <person name="Huettel B."/>
            <person name="Barry K.W."/>
            <person name="Haridas S."/>
            <person name="Chen C."/>
            <person name="Bauer D."/>
            <person name="Andreopoulos W."/>
            <person name="Pangilinan J."/>
            <person name="LaButti K."/>
            <person name="Riley R."/>
            <person name="Lipzen A."/>
            <person name="Clum A."/>
            <person name="Drula E."/>
            <person name="Henrissat B."/>
            <person name="Kohler A."/>
            <person name="Grigoriev I.V."/>
            <person name="Martin F.M."/>
            <person name="Hacquard S."/>
        </authorList>
    </citation>
    <scope>NUCLEOTIDE SEQUENCE</scope>
    <source>
        <strain evidence="2">MPI-CAGE-CH-0243</strain>
    </source>
</reference>
<dbReference type="Proteomes" id="UP000700596">
    <property type="component" value="Unassembled WGS sequence"/>
</dbReference>
<feature type="region of interest" description="Disordered" evidence="1">
    <location>
        <begin position="288"/>
        <end position="426"/>
    </location>
</feature>
<protein>
    <submittedName>
        <fullName evidence="2">Uncharacterized protein</fullName>
    </submittedName>
</protein>
<dbReference type="AlphaFoldDB" id="A0A9P9ITX9"/>
<dbReference type="EMBL" id="JAGMWT010000004">
    <property type="protein sequence ID" value="KAH7130819.1"/>
    <property type="molecule type" value="Genomic_DNA"/>
</dbReference>
<dbReference type="OrthoDB" id="3672266at2759"/>
<evidence type="ECO:0000313" key="3">
    <source>
        <dbReference type="Proteomes" id="UP000700596"/>
    </source>
</evidence>
<feature type="region of interest" description="Disordered" evidence="1">
    <location>
        <begin position="496"/>
        <end position="524"/>
    </location>
</feature>
<evidence type="ECO:0000313" key="2">
    <source>
        <dbReference type="EMBL" id="KAH7130819.1"/>
    </source>
</evidence>
<proteinExistence type="predicted"/>
<sequence length="757" mass="83820">MTVLRPNNPGSRGLPPLTAEGEAELVRGCITKKKTASEIIESLGLPNTNPGPAQPKFSDVEIVELNREVKGAVTAFMRRNGISHAEMKEELYDKETFARDVERICVDMDMGNRIWGKKRNHLLVAGTKPCYPRELSWEVEGDQRAIRIYLRCWMIKRAARSIGDQERKSKKKIHPPSNGDKPKTPTSRKSFEFSEIESSEEEGEIIEYVRSPLKATTAATASLTVAATTAAAVTAAPTTMRARLAEGLLRSVAAVPAPVARMYSTPPASQVLLPPILIPNSRVESPLFEPETSVAAETPRKERAGSNDDLYEDPPRPGQPSSLDAPISPPGFNKRKRIDNSQSSQEPPPTQGKLPKVNQSWKRALPENPKGRRQDTYVVPQSPSHSAFTAGGEPWPVRFGRRPRVGSAESDPSYIPSRASSVETEEEDIDQMISEQLDSLFRSSQIAETASPTVAVPATPNVPEQEVEDTIMRDSVIPGDDPPRDDTKVDVFTTVEQEETTEDEDEDEDAPLFPTTANESRHRSATISFHAPTTVTSAAVTTNIATDIATNTATNIATIPPRAASAAPIRSSPEPPISSKQDTELRRELFILLLSFLNSLNQFTADSTSYLRTEDRLNHLLYRFVDSDMSNLLLTHPDTFPTLHTAFGTWMSMRSKLRTFQNKIQYFGAPGESWKAWLRGRADAGERARACIALAEMHDVGADCGEYKGDEGRERLNEELAVLFDVLTKFKGCNGAEEFEGIRGYNERLWVWFMSEE</sequence>
<feature type="compositionally biased region" description="Acidic residues" evidence="1">
    <location>
        <begin position="496"/>
        <end position="510"/>
    </location>
</feature>
<gene>
    <name evidence="2" type="ORF">B0J11DRAFT_262326</name>
</gene>
<accession>A0A9P9ITX9</accession>
<name>A0A9P9ITX9_9PLEO</name>
<keyword evidence="3" id="KW-1185">Reference proteome</keyword>
<organism evidence="2 3">
    <name type="scientific">Dendryphion nanum</name>
    <dbReference type="NCBI Taxonomy" id="256645"/>
    <lineage>
        <taxon>Eukaryota</taxon>
        <taxon>Fungi</taxon>
        <taxon>Dikarya</taxon>
        <taxon>Ascomycota</taxon>
        <taxon>Pezizomycotina</taxon>
        <taxon>Dothideomycetes</taxon>
        <taxon>Pleosporomycetidae</taxon>
        <taxon>Pleosporales</taxon>
        <taxon>Torulaceae</taxon>
        <taxon>Dendryphion</taxon>
    </lineage>
</organism>
<feature type="region of interest" description="Disordered" evidence="1">
    <location>
        <begin position="164"/>
        <end position="198"/>
    </location>
</feature>